<protein>
    <submittedName>
        <fullName evidence="1">Uncharacterized protein</fullName>
    </submittedName>
</protein>
<dbReference type="Proteomes" id="UP000324222">
    <property type="component" value="Unassembled WGS sequence"/>
</dbReference>
<reference evidence="1 2" key="1">
    <citation type="submission" date="2019-05" db="EMBL/GenBank/DDBJ databases">
        <title>Another draft genome of Portunus trituberculatus and its Hox gene families provides insights of decapod evolution.</title>
        <authorList>
            <person name="Jeong J.-H."/>
            <person name="Song I."/>
            <person name="Kim S."/>
            <person name="Choi T."/>
            <person name="Kim D."/>
            <person name="Ryu S."/>
            <person name="Kim W."/>
        </authorList>
    </citation>
    <scope>NUCLEOTIDE SEQUENCE [LARGE SCALE GENOMIC DNA]</scope>
    <source>
        <tissue evidence="1">Muscle</tissue>
    </source>
</reference>
<keyword evidence="2" id="KW-1185">Reference proteome</keyword>
<comment type="caution">
    <text evidence="1">The sequence shown here is derived from an EMBL/GenBank/DDBJ whole genome shotgun (WGS) entry which is preliminary data.</text>
</comment>
<dbReference type="AlphaFoldDB" id="A0A5B7H261"/>
<sequence>MTTKLHRLARCEVNDECTSQSWPGVLCVPTRCTAGISNKPPLMFRILNNPAFSFRVLTLEKCIACNGNVLQITVSTIIVSNFSFFNG</sequence>
<evidence type="ECO:0000313" key="1">
    <source>
        <dbReference type="EMBL" id="MPC66180.1"/>
    </source>
</evidence>
<name>A0A5B7H261_PORTR</name>
<accession>A0A5B7H261</accession>
<dbReference type="EMBL" id="VSRR010024406">
    <property type="protein sequence ID" value="MPC66180.1"/>
    <property type="molecule type" value="Genomic_DNA"/>
</dbReference>
<proteinExistence type="predicted"/>
<evidence type="ECO:0000313" key="2">
    <source>
        <dbReference type="Proteomes" id="UP000324222"/>
    </source>
</evidence>
<gene>
    <name evidence="1" type="ORF">E2C01_060326</name>
</gene>
<organism evidence="1 2">
    <name type="scientific">Portunus trituberculatus</name>
    <name type="common">Swimming crab</name>
    <name type="synonym">Neptunus trituberculatus</name>
    <dbReference type="NCBI Taxonomy" id="210409"/>
    <lineage>
        <taxon>Eukaryota</taxon>
        <taxon>Metazoa</taxon>
        <taxon>Ecdysozoa</taxon>
        <taxon>Arthropoda</taxon>
        <taxon>Crustacea</taxon>
        <taxon>Multicrustacea</taxon>
        <taxon>Malacostraca</taxon>
        <taxon>Eumalacostraca</taxon>
        <taxon>Eucarida</taxon>
        <taxon>Decapoda</taxon>
        <taxon>Pleocyemata</taxon>
        <taxon>Brachyura</taxon>
        <taxon>Eubrachyura</taxon>
        <taxon>Portunoidea</taxon>
        <taxon>Portunidae</taxon>
        <taxon>Portuninae</taxon>
        <taxon>Portunus</taxon>
    </lineage>
</organism>